<evidence type="ECO:0000313" key="15">
    <source>
        <dbReference type="EMBL" id="KAH0566512.1"/>
    </source>
</evidence>
<evidence type="ECO:0000256" key="12">
    <source>
        <dbReference type="SAM" id="MobiDB-lite"/>
    </source>
</evidence>
<feature type="region of interest" description="Disordered" evidence="12">
    <location>
        <begin position="554"/>
        <end position="581"/>
    </location>
</feature>
<accession>A0A9P8LJ66</accession>
<dbReference type="GO" id="GO:0006355">
    <property type="term" value="P:regulation of DNA-templated transcription"/>
    <property type="evidence" value="ECO:0007669"/>
    <property type="project" value="InterPro"/>
</dbReference>
<evidence type="ECO:0000256" key="3">
    <source>
        <dbReference type="ARBA" id="ARBA00007682"/>
    </source>
</evidence>
<feature type="compositionally biased region" description="Polar residues" evidence="12">
    <location>
        <begin position="409"/>
        <end position="435"/>
    </location>
</feature>
<evidence type="ECO:0000256" key="1">
    <source>
        <dbReference type="ARBA" id="ARBA00004123"/>
    </source>
</evidence>
<organism evidence="15 16">
    <name type="scientific">Trichoglossum hirsutum</name>
    <dbReference type="NCBI Taxonomy" id="265104"/>
    <lineage>
        <taxon>Eukaryota</taxon>
        <taxon>Fungi</taxon>
        <taxon>Dikarya</taxon>
        <taxon>Ascomycota</taxon>
        <taxon>Pezizomycotina</taxon>
        <taxon>Geoglossomycetes</taxon>
        <taxon>Geoglossales</taxon>
        <taxon>Geoglossaceae</taxon>
        <taxon>Trichoglossum</taxon>
    </lineage>
</organism>
<dbReference type="Proteomes" id="UP000750711">
    <property type="component" value="Unassembled WGS sequence"/>
</dbReference>
<dbReference type="FunFam" id="2.30.30.1020:FF:000006">
    <property type="entry name" value="CCR4-NOT transcription complex, subunit 3"/>
    <property type="match status" value="1"/>
</dbReference>
<evidence type="ECO:0000256" key="7">
    <source>
        <dbReference type="ARBA" id="ARBA00023015"/>
    </source>
</evidence>
<evidence type="ECO:0000256" key="10">
    <source>
        <dbReference type="PIRNR" id="PIRNR005290"/>
    </source>
</evidence>
<dbReference type="PIRSF" id="PIRSF005290">
    <property type="entry name" value="NOT_su_3_5"/>
    <property type="match status" value="1"/>
</dbReference>
<feature type="region of interest" description="Disordered" evidence="12">
    <location>
        <begin position="238"/>
        <end position="296"/>
    </location>
</feature>
<dbReference type="InterPro" id="IPR007282">
    <property type="entry name" value="NOT2/3/5_C"/>
</dbReference>
<dbReference type="GO" id="GO:0030015">
    <property type="term" value="C:CCR4-NOT core complex"/>
    <property type="evidence" value="ECO:0007669"/>
    <property type="project" value="UniProtKB-UniRule"/>
</dbReference>
<evidence type="ECO:0000256" key="2">
    <source>
        <dbReference type="ARBA" id="ARBA00004496"/>
    </source>
</evidence>
<keyword evidence="4 10" id="KW-0963">Cytoplasm</keyword>
<evidence type="ECO:0000256" key="9">
    <source>
        <dbReference type="ARBA" id="ARBA00023242"/>
    </source>
</evidence>
<keyword evidence="16" id="KW-1185">Reference proteome</keyword>
<keyword evidence="7 10" id="KW-0805">Transcription regulation</keyword>
<dbReference type="PANTHER" id="PTHR23326">
    <property type="entry name" value="CCR4 NOT-RELATED"/>
    <property type="match status" value="1"/>
</dbReference>
<dbReference type="InterPro" id="IPR007207">
    <property type="entry name" value="Not_N"/>
</dbReference>
<keyword evidence="10" id="KW-0010">Activator</keyword>
<evidence type="ECO:0000259" key="13">
    <source>
        <dbReference type="Pfam" id="PF04065"/>
    </source>
</evidence>
<feature type="compositionally biased region" description="Low complexity" evidence="12">
    <location>
        <begin position="273"/>
        <end position="286"/>
    </location>
</feature>
<feature type="domain" description="CCR4-Not complex component Not N-terminal" evidence="13">
    <location>
        <begin position="3"/>
        <end position="230"/>
    </location>
</feature>
<evidence type="ECO:0000259" key="14">
    <source>
        <dbReference type="Pfam" id="PF04153"/>
    </source>
</evidence>
<dbReference type="AlphaFoldDB" id="A0A9P8LJ66"/>
<feature type="compositionally biased region" description="Polar residues" evidence="12">
    <location>
        <begin position="449"/>
        <end position="462"/>
    </location>
</feature>
<keyword evidence="11" id="KW-0175">Coiled coil</keyword>
<comment type="function">
    <text evidence="10">Acts as component of the CCR4-NOT core complex, which in the nucleus seems to be a general transcription factor, and in the cytoplasm the major mRNA deadenylase involved in mRNA turnover. The NOT protein subcomplex negatively regulates the basal and activated transcription of many genes. Preferentially affects TC-type TATA element-dependent transcription. Could directly or indirectly inhibit component(s) of the general transcription machinery.</text>
</comment>
<dbReference type="Pfam" id="PF04065">
    <property type="entry name" value="Not3"/>
    <property type="match status" value="1"/>
</dbReference>
<dbReference type="GO" id="GO:0000289">
    <property type="term" value="P:nuclear-transcribed mRNA poly(A) tail shortening"/>
    <property type="evidence" value="ECO:0007669"/>
    <property type="project" value="UniProtKB-ARBA"/>
</dbReference>
<dbReference type="InterPro" id="IPR012270">
    <property type="entry name" value="CCR4-NOT_su3/5"/>
</dbReference>
<evidence type="ECO:0000256" key="6">
    <source>
        <dbReference type="ARBA" id="ARBA00022553"/>
    </source>
</evidence>
<dbReference type="Gene3D" id="2.30.30.1020">
    <property type="entry name" value="CCR4-NOT complex subunit 2/3/5, C-terminal domain"/>
    <property type="match status" value="1"/>
</dbReference>
<feature type="region of interest" description="Disordered" evidence="12">
    <location>
        <begin position="373"/>
        <end position="462"/>
    </location>
</feature>
<sequence length="678" mass="74444">MAQRKLQQEVDRCFKRVSEGIQAFEGIFDKIQQTTNASQKEKLEDALKREIKKLQRQRDQIKTWAASNEIKDKKPLLEQRKLIETQMEKFKAVEKEMKTKAYSKEGLSAAAKLDPKEKEKLEACQFLSSMVEELERQIETLEAEAEALQANLKKGKRDTSKADRVAEIERLTDRHKWHQGKLELMLRSLENGGLETEQVTGLQEDIKNYVDNNQDVDFFDDDGIYDDLNLSEEEDVFGMNNDNDRVSSQDTQSIQDDAGDTEGRGASVGGGKSKSSSISEPPIAARRPSTQMKSPLPTLATLHTPLTNAASSNMKPAPLPARPAGETLKYASAAAAAAASDKNGVGIAPLPPPPGAAAPAASNLVPLPPVVGGSKSGSTASPGVAHSLPASATQAPSQKPAAPAMDSHPSAQAQTKSPALSHSSVTVGANASNSVPEMPAPETVEVTPQDPQSSAQTAEAATNGSIASLQLTSEPEPVKRNGASPEAVQPLTNAEQPGPSDRANGIAQGQPSLKSGVDESIYHLPPGLQDLIQSFETTKNRISLAQTQTAHRLLSASQNHCPESVDAEKPRHYKPQTRYDTPKYYPQEPLPIFNDPELYSQIDTDTLFYVFYYRQGTYQQYLAAKALKSQSWRFHKQYQTWFQRHEEPKTITDEFEQGTYRFFDYESTWSVNKMCYIG</sequence>
<comment type="subcellular location">
    <subcellularLocation>
        <location evidence="2 10">Cytoplasm</location>
    </subcellularLocation>
    <subcellularLocation>
        <location evidence="1 10">Nucleus</location>
    </subcellularLocation>
</comment>
<dbReference type="InterPro" id="IPR040168">
    <property type="entry name" value="Not2/3/5"/>
</dbReference>
<dbReference type="GO" id="GO:0000932">
    <property type="term" value="C:P-body"/>
    <property type="evidence" value="ECO:0007669"/>
    <property type="project" value="UniProtKB-UniRule"/>
</dbReference>
<keyword evidence="9 10" id="KW-0539">Nucleus</keyword>
<feature type="domain" description="NOT2/NOT3/NOT5 C-terminal" evidence="14">
    <location>
        <begin position="557"/>
        <end position="673"/>
    </location>
</feature>
<evidence type="ECO:0000256" key="8">
    <source>
        <dbReference type="ARBA" id="ARBA00023163"/>
    </source>
</evidence>
<evidence type="ECO:0000256" key="11">
    <source>
        <dbReference type="SAM" id="Coils"/>
    </source>
</evidence>
<dbReference type="Pfam" id="PF04153">
    <property type="entry name" value="NOT2_3_5_C"/>
    <property type="match status" value="1"/>
</dbReference>
<comment type="caution">
    <text evidence="15">The sequence shown here is derived from an EMBL/GenBank/DDBJ whole genome shotgun (WGS) entry which is preliminary data.</text>
</comment>
<protein>
    <recommendedName>
        <fullName evidence="10">General negative regulator of transcription subunit</fullName>
    </recommendedName>
</protein>
<keyword evidence="6" id="KW-0597">Phosphoprotein</keyword>
<evidence type="ECO:0000256" key="4">
    <source>
        <dbReference type="ARBA" id="ARBA00022490"/>
    </source>
</evidence>
<keyword evidence="5 10" id="KW-0678">Repressor</keyword>
<dbReference type="EMBL" id="JAGHQM010000004">
    <property type="protein sequence ID" value="KAH0566512.1"/>
    <property type="molecule type" value="Genomic_DNA"/>
</dbReference>
<feature type="coiled-coil region" evidence="11">
    <location>
        <begin position="124"/>
        <end position="158"/>
    </location>
</feature>
<evidence type="ECO:0000256" key="5">
    <source>
        <dbReference type="ARBA" id="ARBA00022491"/>
    </source>
</evidence>
<comment type="similarity">
    <text evidence="3 10">Belongs to the CNOT2/3/5 family.</text>
</comment>
<reference evidence="15" key="1">
    <citation type="submission" date="2021-03" db="EMBL/GenBank/DDBJ databases">
        <title>Comparative genomics and phylogenomic investigation of the class Geoglossomycetes provide insights into ecological specialization and systematics.</title>
        <authorList>
            <person name="Melie T."/>
            <person name="Pirro S."/>
            <person name="Miller A.N."/>
            <person name="Quandt A."/>
        </authorList>
    </citation>
    <scope>NUCLEOTIDE SEQUENCE</scope>
    <source>
        <strain evidence="15">CAQ_001_2017</strain>
    </source>
</reference>
<keyword evidence="8 10" id="KW-0804">Transcription</keyword>
<name>A0A9P8LJ66_9PEZI</name>
<dbReference type="InterPro" id="IPR038635">
    <property type="entry name" value="CCR4-NOT_su2/3/5_C_sf"/>
</dbReference>
<gene>
    <name evidence="15" type="ORF">GP486_000093</name>
</gene>
<proteinExistence type="inferred from homology"/>
<dbReference type="GO" id="GO:0005634">
    <property type="term" value="C:nucleus"/>
    <property type="evidence" value="ECO:0007669"/>
    <property type="project" value="UniProtKB-SubCell"/>
</dbReference>
<evidence type="ECO:0000313" key="16">
    <source>
        <dbReference type="Proteomes" id="UP000750711"/>
    </source>
</evidence>
<feature type="region of interest" description="Disordered" evidence="12">
    <location>
        <begin position="475"/>
        <end position="521"/>
    </location>
</feature>